<keyword evidence="8" id="KW-0862">Zinc</keyword>
<evidence type="ECO:0000256" key="14">
    <source>
        <dbReference type="SAM" id="MobiDB-lite"/>
    </source>
</evidence>
<dbReference type="Pfam" id="PF02877">
    <property type="entry name" value="PARP_reg"/>
    <property type="match status" value="1"/>
</dbReference>
<dbReference type="GO" id="GO:0006302">
    <property type="term" value="P:double-strand break repair"/>
    <property type="evidence" value="ECO:0007669"/>
    <property type="project" value="TreeGrafter"/>
</dbReference>
<dbReference type="SUPFAM" id="SSF56399">
    <property type="entry name" value="ADP-ribosylation"/>
    <property type="match status" value="1"/>
</dbReference>
<dbReference type="Proteomes" id="UP000789342">
    <property type="component" value="Unassembled WGS sequence"/>
</dbReference>
<dbReference type="GO" id="GO:0003677">
    <property type="term" value="F:DNA binding"/>
    <property type="evidence" value="ECO:0007669"/>
    <property type="project" value="UniProtKB-KW"/>
</dbReference>
<proteinExistence type="predicted"/>
<dbReference type="FunFam" id="1.20.142.10:FF:000001">
    <property type="entry name" value="Poly [ADP-ribose] polymerase"/>
    <property type="match status" value="1"/>
</dbReference>
<keyword evidence="10" id="KW-0238">DNA-binding</keyword>
<dbReference type="PANTHER" id="PTHR10459">
    <property type="entry name" value="DNA LIGASE"/>
    <property type="match status" value="1"/>
</dbReference>
<evidence type="ECO:0000259" key="17">
    <source>
        <dbReference type="PROSITE" id="PS51977"/>
    </source>
</evidence>
<keyword evidence="11" id="KW-0539">Nucleus</keyword>
<feature type="domain" description="PARP catalytic" evidence="15">
    <location>
        <begin position="193"/>
        <end position="363"/>
    </location>
</feature>
<dbReference type="PANTHER" id="PTHR10459:SF60">
    <property type="entry name" value="POLY [ADP-RIBOSE] POLYMERASE 2"/>
    <property type="match status" value="1"/>
</dbReference>
<feature type="region of interest" description="Disordered" evidence="14">
    <location>
        <begin position="37"/>
        <end position="73"/>
    </location>
</feature>
<sequence>EFEKKFKDKTRNSWDEVCQDSNKFVAYKGKYTLLERDYGGDDEENKDEVRDTKKGKGKEVDDSEPPKEPESKLNPKVQDIIRTIFDISAFKDTMVELNYDAAKLPLGKLSKNTITQGYQVLKKIEAVLISNESGSLVELSNDFYSVIPHNFGMSKPTLINSVAILKEKLNMVEALGEIEIATSLIRSSDETLNKLDSHYNSLHLERMVPLDHDSEEFKLLLKYIKNTQGATHNSYELEILDAFDIEREGERSRYEKYSKFHNRMLLWHGSRKTNFAGILSQGLRIAPPHVPCTGYMFGKGVYFADCVSKSANYCYTNNRDNVGFMLLCEVACGDMLELKDGDYNAGDRVKKQGKHCTKGMGQT</sequence>
<evidence type="ECO:0000256" key="3">
    <source>
        <dbReference type="ARBA" id="ARBA00022679"/>
    </source>
</evidence>
<keyword evidence="7" id="KW-0863">Zinc-finger</keyword>
<keyword evidence="2 13" id="KW-0328">Glycosyltransferase</keyword>
<feature type="domain" description="PARP alpha-helical" evidence="16">
    <location>
        <begin position="70"/>
        <end position="186"/>
    </location>
</feature>
<dbReference type="CDD" id="cd01437">
    <property type="entry name" value="parp_like"/>
    <property type="match status" value="1"/>
</dbReference>
<dbReference type="PROSITE" id="PS51059">
    <property type="entry name" value="PARP_CATALYTIC"/>
    <property type="match status" value="1"/>
</dbReference>
<dbReference type="GO" id="GO:0003950">
    <property type="term" value="F:NAD+ poly-ADP-ribosyltransferase activity"/>
    <property type="evidence" value="ECO:0007669"/>
    <property type="project" value="UniProtKB-UniRule"/>
</dbReference>
<dbReference type="GO" id="GO:0016779">
    <property type="term" value="F:nucleotidyltransferase activity"/>
    <property type="evidence" value="ECO:0007669"/>
    <property type="project" value="UniProtKB-KW"/>
</dbReference>
<evidence type="ECO:0000256" key="6">
    <source>
        <dbReference type="ARBA" id="ARBA00022737"/>
    </source>
</evidence>
<evidence type="ECO:0000256" key="1">
    <source>
        <dbReference type="ARBA" id="ARBA00004123"/>
    </source>
</evidence>
<dbReference type="InterPro" id="IPR012317">
    <property type="entry name" value="Poly(ADP-ribose)pol_cat_dom"/>
</dbReference>
<dbReference type="PROSITE" id="PS51060">
    <property type="entry name" value="PARP_ALPHA_HD"/>
    <property type="match status" value="1"/>
</dbReference>
<evidence type="ECO:0000256" key="11">
    <source>
        <dbReference type="ARBA" id="ARBA00023242"/>
    </source>
</evidence>
<dbReference type="Pfam" id="PF00644">
    <property type="entry name" value="PARP"/>
    <property type="match status" value="1"/>
</dbReference>
<accession>A0A9N9NVF4</accession>
<dbReference type="AlphaFoldDB" id="A0A9N9NVF4"/>
<dbReference type="InterPro" id="IPR008893">
    <property type="entry name" value="WGR_domain"/>
</dbReference>
<evidence type="ECO:0000256" key="8">
    <source>
        <dbReference type="ARBA" id="ARBA00022833"/>
    </source>
</evidence>
<evidence type="ECO:0000256" key="4">
    <source>
        <dbReference type="ARBA" id="ARBA00022695"/>
    </source>
</evidence>
<dbReference type="SUPFAM" id="SSF47587">
    <property type="entry name" value="Domain of poly(ADP-ribose) polymerase"/>
    <property type="match status" value="1"/>
</dbReference>
<dbReference type="GO" id="GO:1990404">
    <property type="term" value="F:NAD+-protein mono-ADP-ribosyltransferase activity"/>
    <property type="evidence" value="ECO:0007669"/>
    <property type="project" value="TreeGrafter"/>
</dbReference>
<evidence type="ECO:0000256" key="10">
    <source>
        <dbReference type="ARBA" id="ARBA00023125"/>
    </source>
</evidence>
<name>A0A9N9NVF4_9GLOM</name>
<comment type="catalytic activity">
    <reaction evidence="12">
        <text>NAD(+) + (ADP-D-ribosyl)n-acceptor = nicotinamide + (ADP-D-ribosyl)n+1-acceptor + H(+).</text>
        <dbReference type="EC" id="2.4.2.30"/>
    </reaction>
</comment>
<dbReference type="GO" id="GO:0008270">
    <property type="term" value="F:zinc ion binding"/>
    <property type="evidence" value="ECO:0007669"/>
    <property type="project" value="UniProtKB-KW"/>
</dbReference>
<comment type="subcellular location">
    <subcellularLocation>
        <location evidence="1">Nucleus</location>
    </subcellularLocation>
</comment>
<evidence type="ECO:0000256" key="13">
    <source>
        <dbReference type="RuleBase" id="RU362114"/>
    </source>
</evidence>
<dbReference type="GO" id="GO:0070212">
    <property type="term" value="P:protein poly-ADP-ribosylation"/>
    <property type="evidence" value="ECO:0007669"/>
    <property type="project" value="TreeGrafter"/>
</dbReference>
<keyword evidence="4" id="KW-0548">Nucleotidyltransferase</keyword>
<dbReference type="GO" id="GO:0005730">
    <property type="term" value="C:nucleolus"/>
    <property type="evidence" value="ECO:0007669"/>
    <property type="project" value="TreeGrafter"/>
</dbReference>
<keyword evidence="9 13" id="KW-0520">NAD</keyword>
<feature type="non-terminal residue" evidence="18">
    <location>
        <position position="363"/>
    </location>
</feature>
<dbReference type="EMBL" id="CAJVPV010044593">
    <property type="protein sequence ID" value="CAG8767734.1"/>
    <property type="molecule type" value="Genomic_DNA"/>
</dbReference>
<feature type="domain" description="WGR" evidence="17">
    <location>
        <begin position="1"/>
        <end position="31"/>
    </location>
</feature>
<evidence type="ECO:0000256" key="2">
    <source>
        <dbReference type="ARBA" id="ARBA00022676"/>
    </source>
</evidence>
<dbReference type="InterPro" id="IPR004102">
    <property type="entry name" value="Poly(ADP-ribose)pol_reg_dom"/>
</dbReference>
<dbReference type="InterPro" id="IPR050800">
    <property type="entry name" value="ARTD/PARP"/>
</dbReference>
<keyword evidence="5" id="KW-0479">Metal-binding</keyword>
<evidence type="ECO:0000256" key="7">
    <source>
        <dbReference type="ARBA" id="ARBA00022771"/>
    </source>
</evidence>
<evidence type="ECO:0000259" key="16">
    <source>
        <dbReference type="PROSITE" id="PS51060"/>
    </source>
</evidence>
<evidence type="ECO:0000313" key="19">
    <source>
        <dbReference type="Proteomes" id="UP000789342"/>
    </source>
</evidence>
<dbReference type="PROSITE" id="PS51977">
    <property type="entry name" value="WGR"/>
    <property type="match status" value="1"/>
</dbReference>
<dbReference type="OrthoDB" id="2017365at2759"/>
<keyword evidence="3 13" id="KW-0808">Transferase</keyword>
<evidence type="ECO:0000259" key="15">
    <source>
        <dbReference type="PROSITE" id="PS51059"/>
    </source>
</evidence>
<reference evidence="18" key="1">
    <citation type="submission" date="2021-06" db="EMBL/GenBank/DDBJ databases">
        <authorList>
            <person name="Kallberg Y."/>
            <person name="Tangrot J."/>
            <person name="Rosling A."/>
        </authorList>
    </citation>
    <scope>NUCLEOTIDE SEQUENCE</scope>
    <source>
        <strain evidence="18">CL551</strain>
    </source>
</reference>
<dbReference type="Gene3D" id="1.20.142.10">
    <property type="entry name" value="Poly(ADP-ribose) polymerase, regulatory domain"/>
    <property type="match status" value="1"/>
</dbReference>
<evidence type="ECO:0000256" key="9">
    <source>
        <dbReference type="ARBA" id="ARBA00023027"/>
    </source>
</evidence>
<dbReference type="EC" id="2.4.2.-" evidence="13"/>
<evidence type="ECO:0000256" key="5">
    <source>
        <dbReference type="ARBA" id="ARBA00022723"/>
    </source>
</evidence>
<evidence type="ECO:0000313" key="18">
    <source>
        <dbReference type="EMBL" id="CAG8767734.1"/>
    </source>
</evidence>
<gene>
    <name evidence="18" type="ORF">AMORRO_LOCUS16395</name>
</gene>
<evidence type="ECO:0000256" key="12">
    <source>
        <dbReference type="ARBA" id="ARBA00033987"/>
    </source>
</evidence>
<keyword evidence="19" id="KW-1185">Reference proteome</keyword>
<dbReference type="Gene3D" id="3.90.228.10">
    <property type="match status" value="1"/>
</dbReference>
<keyword evidence="6" id="KW-0677">Repeat</keyword>
<feature type="compositionally biased region" description="Basic and acidic residues" evidence="14">
    <location>
        <begin position="47"/>
        <end position="73"/>
    </location>
</feature>
<feature type="non-terminal residue" evidence="18">
    <location>
        <position position="1"/>
    </location>
</feature>
<dbReference type="InterPro" id="IPR036616">
    <property type="entry name" value="Poly(ADP-ribose)pol_reg_dom_sf"/>
</dbReference>
<comment type="caution">
    <text evidence="18">The sequence shown here is derived from an EMBL/GenBank/DDBJ whole genome shotgun (WGS) entry which is preliminary data.</text>
</comment>
<organism evidence="18 19">
    <name type="scientific">Acaulospora morrowiae</name>
    <dbReference type="NCBI Taxonomy" id="94023"/>
    <lineage>
        <taxon>Eukaryota</taxon>
        <taxon>Fungi</taxon>
        <taxon>Fungi incertae sedis</taxon>
        <taxon>Mucoromycota</taxon>
        <taxon>Glomeromycotina</taxon>
        <taxon>Glomeromycetes</taxon>
        <taxon>Diversisporales</taxon>
        <taxon>Acaulosporaceae</taxon>
        <taxon>Acaulospora</taxon>
    </lineage>
</organism>
<protein>
    <recommendedName>
        <fullName evidence="13">Poly [ADP-ribose] polymerase</fullName>
        <shortName evidence="13">PARP</shortName>
        <ecNumber evidence="13">2.4.2.-</ecNumber>
    </recommendedName>
</protein>